<comment type="caution">
    <text evidence="2">The sequence shown here is derived from an EMBL/GenBank/DDBJ whole genome shotgun (WGS) entry which is preliminary data.</text>
</comment>
<name>A0A7J6W1X0_THATH</name>
<reference evidence="2 3" key="1">
    <citation type="submission" date="2020-06" db="EMBL/GenBank/DDBJ databases">
        <title>Transcriptomic and genomic resources for Thalictrum thalictroides and T. hernandezii: Facilitating candidate gene discovery in an emerging model plant lineage.</title>
        <authorList>
            <person name="Arias T."/>
            <person name="Riano-Pachon D.M."/>
            <person name="Di Stilio V.S."/>
        </authorList>
    </citation>
    <scope>NUCLEOTIDE SEQUENCE [LARGE SCALE GENOMIC DNA]</scope>
    <source>
        <strain evidence="3">cv. WT478/WT964</strain>
        <tissue evidence="2">Leaves</tissue>
    </source>
</reference>
<accession>A0A7J6W1X0</accession>
<proteinExistence type="predicted"/>
<dbReference type="OrthoDB" id="10263633at2759"/>
<dbReference type="GO" id="GO:0005789">
    <property type="term" value="C:endoplasmic reticulum membrane"/>
    <property type="evidence" value="ECO:0007669"/>
    <property type="project" value="TreeGrafter"/>
</dbReference>
<sequence>MLSWAPPERRIGAINPTHRSALVNKSLFPPNCRDAARVLCLGLGGAYLGVVTEALEELIFGENFDISSKDLDSFDSFCPDYHLKPIGSASFSCQKLSQIAVRLYSSEESSEQFPSVLLSLSGEDAYRNNSVTPVGGFFLFDSLFPGSFYLRPLLKEYSFSPAAQAIELYSGEYKEVVFQATRVAY</sequence>
<dbReference type="Proteomes" id="UP000554482">
    <property type="component" value="Unassembled WGS sequence"/>
</dbReference>
<dbReference type="EMBL" id="JABWDY010022888">
    <property type="protein sequence ID" value="KAF5191364.1"/>
    <property type="molecule type" value="Genomic_DNA"/>
</dbReference>
<keyword evidence="1" id="KW-0732">Signal</keyword>
<evidence type="ECO:0000256" key="1">
    <source>
        <dbReference type="ARBA" id="ARBA00022729"/>
    </source>
</evidence>
<keyword evidence="3" id="KW-1185">Reference proteome</keyword>
<dbReference type="SUPFAM" id="SSF49478">
    <property type="entry name" value="Cna protein B-type domain"/>
    <property type="match status" value="1"/>
</dbReference>
<dbReference type="AlphaFoldDB" id="A0A7J6W1X0"/>
<protein>
    <submittedName>
        <fullName evidence="2">Carbohydrate-binding-like fold protein</fullName>
    </submittedName>
</protein>
<gene>
    <name evidence="2" type="ORF">FRX31_019048</name>
</gene>
<dbReference type="PANTHER" id="PTHR23303">
    <property type="entry name" value="CARBOXYPEPTIDASE REGULATORY REGION-CONTAINING"/>
    <property type="match status" value="1"/>
</dbReference>
<evidence type="ECO:0000313" key="2">
    <source>
        <dbReference type="EMBL" id="KAF5191364.1"/>
    </source>
</evidence>
<evidence type="ECO:0000313" key="3">
    <source>
        <dbReference type="Proteomes" id="UP000554482"/>
    </source>
</evidence>
<dbReference type="InterPro" id="IPR051417">
    <property type="entry name" value="SDr/BOS_complex"/>
</dbReference>
<dbReference type="PANTHER" id="PTHR23303:SF14">
    <property type="entry name" value="BOS COMPLEX SUBUNIT NOMO1-RELATED"/>
    <property type="match status" value="1"/>
</dbReference>
<feature type="non-terminal residue" evidence="2">
    <location>
        <position position="1"/>
    </location>
</feature>
<organism evidence="2 3">
    <name type="scientific">Thalictrum thalictroides</name>
    <name type="common">Rue-anemone</name>
    <name type="synonym">Anemone thalictroides</name>
    <dbReference type="NCBI Taxonomy" id="46969"/>
    <lineage>
        <taxon>Eukaryota</taxon>
        <taxon>Viridiplantae</taxon>
        <taxon>Streptophyta</taxon>
        <taxon>Embryophyta</taxon>
        <taxon>Tracheophyta</taxon>
        <taxon>Spermatophyta</taxon>
        <taxon>Magnoliopsida</taxon>
        <taxon>Ranunculales</taxon>
        <taxon>Ranunculaceae</taxon>
        <taxon>Thalictroideae</taxon>
        <taxon>Thalictrum</taxon>
    </lineage>
</organism>